<dbReference type="GO" id="GO:0009311">
    <property type="term" value="P:oligosaccharide metabolic process"/>
    <property type="evidence" value="ECO:0007669"/>
    <property type="project" value="InterPro"/>
</dbReference>
<protein>
    <submittedName>
        <fullName evidence="3">Glucosidase</fullName>
    </submittedName>
</protein>
<dbReference type="InterPro" id="IPR008928">
    <property type="entry name" value="6-hairpin_glycosidase_sf"/>
</dbReference>
<proteinExistence type="predicted"/>
<dbReference type="PANTHER" id="PTHR10412">
    <property type="entry name" value="MANNOSYL-OLIGOSACCHARIDE GLUCOSIDASE"/>
    <property type="match status" value="1"/>
</dbReference>
<dbReference type="GO" id="GO:0004573">
    <property type="term" value="F:Glc3Man9GlcNAc2 oligosaccharide glucosidase activity"/>
    <property type="evidence" value="ECO:0007669"/>
    <property type="project" value="InterPro"/>
</dbReference>
<comment type="caution">
    <text evidence="3">The sequence shown here is derived from an EMBL/GenBank/DDBJ whole genome shotgun (WGS) entry which is preliminary data.</text>
</comment>
<gene>
    <name evidence="3" type="ORF">KSF_072230</name>
</gene>
<feature type="domain" description="Glycosyl hydrolase family 63 C-terminal" evidence="1">
    <location>
        <begin position="700"/>
        <end position="786"/>
    </location>
</feature>
<keyword evidence="4" id="KW-1185">Reference proteome</keyword>
<dbReference type="Pfam" id="PF22422">
    <property type="entry name" value="MGH1-like_GH"/>
    <property type="match status" value="1"/>
</dbReference>
<evidence type="ECO:0000313" key="4">
    <source>
        <dbReference type="Proteomes" id="UP000597444"/>
    </source>
</evidence>
<evidence type="ECO:0000313" key="3">
    <source>
        <dbReference type="EMBL" id="GHO97175.1"/>
    </source>
</evidence>
<dbReference type="InterPro" id="IPR054491">
    <property type="entry name" value="MGH1-like_GH"/>
</dbReference>
<dbReference type="Proteomes" id="UP000597444">
    <property type="component" value="Unassembled WGS sequence"/>
</dbReference>
<dbReference type="Pfam" id="PF03200">
    <property type="entry name" value="Glyco_hydro_63"/>
    <property type="match status" value="1"/>
</dbReference>
<evidence type="ECO:0000259" key="1">
    <source>
        <dbReference type="Pfam" id="PF03200"/>
    </source>
</evidence>
<dbReference type="SUPFAM" id="SSF48208">
    <property type="entry name" value="Six-hairpin glycosidases"/>
    <property type="match status" value="1"/>
</dbReference>
<name>A0A8J3IRH1_9CHLR</name>
<dbReference type="Gene3D" id="1.50.10.10">
    <property type="match status" value="1"/>
</dbReference>
<sequence>MKDDMTQEQARLALHGTVWQRWGPYLSERAWGTVREDYSPDGNAWNDFPHDAARSRAYRWNEDGLAGISDDKGYMCLALALWNGHDPILKERLFGLTGPQGNHGEDVKEVYFYLDSTPTHSYMRMLYVYPQAAFPYEQLVRENARRGRQNDEFELADSGIFAEQRYFDVLVEYAKQTPEDILMRITVTNRGPQSASLHLLPTLWFRNIWSWGQNEIRPQLRQACDGAQAYVEACHPLLGTYYFYSEAADDLLFTQNETNFQRLFGIPNVTPYVKDAFHEYVIQGRHDAVNPERTGTKVAALYQRMLEAGATLIVRQRLSRTTDAPYEAFQDFDKIFAERQREADAYYAALQPTTLNTEERRVQRQALAGMLWSKQFYHYIVEQWLNGDPAQPAPPVQRKRGRNREWRHLYNERVMSMPDKWEYPWYASWDLAFHCLPLSMIDSAFAKSQLDLLMREWYMHPNGQIPAYEWAFGDVNPPVLAWAAWRVYKIDLARTGQADRAFLESIFHKLLLNFTWWVNRKDSEGKNVFQGGFLGLDNIGVFDRSAPLPTGGTLEQCDGTSWMGMFCLNMMTIALELALTNHAYENIAVKFFEHFLAIAAAMNNIAEEGIELWSREDEFFYDVLHLPDDSHLPLRIRSLVGLIPLCAVETIEPEVLDALPTFKGHLEWFLTHRPDLTRLVSHWHVADSGARRLLALVRGHRLKCLLKRMLDPDEFLSPYGIRSLSKYHAAHPYVLHVNGQAHTVAYEPAESRTELFGGNSNWRGPIWFPINYLLIESLHKFYYYYGDDFKVEYPTRSGHYATLMEVADALSQRLLHLFLTDATGRRPFQGEQKPCDPYWQDHLLFHEYFHGENGKGLGASHQTGWTGLVAMLLQQQGMHDETRETTNISHTELLRAPTGHHRLDRR</sequence>
<dbReference type="AlphaFoldDB" id="A0A8J3IRH1"/>
<dbReference type="InterPro" id="IPR004888">
    <property type="entry name" value="Glycoside_hydrolase_63"/>
</dbReference>
<feature type="domain" description="Mannosylglycerate hydrolase MGH1-like glycoside hydrolase" evidence="2">
    <location>
        <begin position="423"/>
        <end position="647"/>
    </location>
</feature>
<dbReference type="InterPro" id="IPR012341">
    <property type="entry name" value="6hp_glycosidase-like_sf"/>
</dbReference>
<organism evidence="3 4">
    <name type="scientific">Reticulibacter mediterranei</name>
    <dbReference type="NCBI Taxonomy" id="2778369"/>
    <lineage>
        <taxon>Bacteria</taxon>
        <taxon>Bacillati</taxon>
        <taxon>Chloroflexota</taxon>
        <taxon>Ktedonobacteria</taxon>
        <taxon>Ktedonobacterales</taxon>
        <taxon>Reticulibacteraceae</taxon>
        <taxon>Reticulibacter</taxon>
    </lineage>
</organism>
<accession>A0A8J3IRH1</accession>
<dbReference type="InterPro" id="IPR031335">
    <property type="entry name" value="Glyco_hydro_63_C"/>
</dbReference>
<dbReference type="RefSeq" id="WP_220207754.1">
    <property type="nucleotide sequence ID" value="NZ_BNJK01000001.1"/>
</dbReference>
<evidence type="ECO:0000259" key="2">
    <source>
        <dbReference type="Pfam" id="PF22422"/>
    </source>
</evidence>
<dbReference type="EMBL" id="BNJK01000001">
    <property type="protein sequence ID" value="GHO97175.1"/>
    <property type="molecule type" value="Genomic_DNA"/>
</dbReference>
<reference evidence="3" key="1">
    <citation type="submission" date="2020-10" db="EMBL/GenBank/DDBJ databases">
        <title>Taxonomic study of unclassified bacteria belonging to the class Ktedonobacteria.</title>
        <authorList>
            <person name="Yabe S."/>
            <person name="Wang C.M."/>
            <person name="Zheng Y."/>
            <person name="Sakai Y."/>
            <person name="Cavaletti L."/>
            <person name="Monciardini P."/>
            <person name="Donadio S."/>
        </authorList>
    </citation>
    <scope>NUCLEOTIDE SEQUENCE</scope>
    <source>
        <strain evidence="3">ID150040</strain>
    </source>
</reference>
<dbReference type="PANTHER" id="PTHR10412:SF10">
    <property type="entry name" value="GLYCOSYL HYDROLASE FAMILY 63 C-TERMINAL DOMAIN-CONTAINING PROTEIN"/>
    <property type="match status" value="1"/>
</dbReference>